<dbReference type="EMBL" id="JAJSOW010000003">
    <property type="protein sequence ID" value="KAI9194394.1"/>
    <property type="molecule type" value="Genomic_DNA"/>
</dbReference>
<evidence type="ECO:0000313" key="2">
    <source>
        <dbReference type="EMBL" id="KAI9194394.1"/>
    </source>
</evidence>
<feature type="region of interest" description="Disordered" evidence="1">
    <location>
        <begin position="1"/>
        <end position="26"/>
    </location>
</feature>
<reference evidence="2" key="1">
    <citation type="journal article" date="2022" name="Plant J.">
        <title>Strategies of tolerance reflected in two North American maple genomes.</title>
        <authorList>
            <person name="McEvoy S.L."/>
            <person name="Sezen U.U."/>
            <person name="Trouern-Trend A."/>
            <person name="McMahon S.M."/>
            <person name="Schaberg P.G."/>
            <person name="Yang J."/>
            <person name="Wegrzyn J.L."/>
            <person name="Swenson N.G."/>
        </authorList>
    </citation>
    <scope>NUCLEOTIDE SEQUENCE</scope>
    <source>
        <strain evidence="2">91603</strain>
    </source>
</reference>
<name>A0AAD5P0T3_ACENE</name>
<keyword evidence="3" id="KW-1185">Reference proteome</keyword>
<dbReference type="Proteomes" id="UP001064489">
    <property type="component" value="Chromosome 1"/>
</dbReference>
<evidence type="ECO:0000256" key="1">
    <source>
        <dbReference type="SAM" id="MobiDB-lite"/>
    </source>
</evidence>
<evidence type="ECO:0000313" key="3">
    <source>
        <dbReference type="Proteomes" id="UP001064489"/>
    </source>
</evidence>
<sequence length="213" mass="24639">MDVMDPENLGQPKVSSGGSNKTNGKRIRVEITNKKEDQSGRSPLRRRHRHHHHLTRNNGFSACQALFVATTLLVGLSSLNLHTISLCFAGLLAGSDCWVINQWRKRRTHFMLLERENLSAYTRFYTIAKIINLTGVWEWGQLKPCLFGLQQKVMVCQRRLRRTLPHTGIRILSVLPVPVTSKNIFLENSFLPHFRRHLDQLRFQELFNKSSQN</sequence>
<protein>
    <submittedName>
        <fullName evidence="2">Uncharacterized protein</fullName>
    </submittedName>
</protein>
<gene>
    <name evidence="2" type="ORF">LWI28_005546</name>
</gene>
<accession>A0AAD5P0T3</accession>
<reference evidence="2" key="2">
    <citation type="submission" date="2023-02" db="EMBL/GenBank/DDBJ databases">
        <authorList>
            <person name="Swenson N.G."/>
            <person name="Wegrzyn J.L."/>
            <person name="Mcevoy S.L."/>
        </authorList>
    </citation>
    <scope>NUCLEOTIDE SEQUENCE</scope>
    <source>
        <strain evidence="2">91603</strain>
        <tissue evidence="2">Leaf</tissue>
    </source>
</reference>
<comment type="caution">
    <text evidence="2">The sequence shown here is derived from an EMBL/GenBank/DDBJ whole genome shotgun (WGS) entry which is preliminary data.</text>
</comment>
<organism evidence="2 3">
    <name type="scientific">Acer negundo</name>
    <name type="common">Box elder</name>
    <dbReference type="NCBI Taxonomy" id="4023"/>
    <lineage>
        <taxon>Eukaryota</taxon>
        <taxon>Viridiplantae</taxon>
        <taxon>Streptophyta</taxon>
        <taxon>Embryophyta</taxon>
        <taxon>Tracheophyta</taxon>
        <taxon>Spermatophyta</taxon>
        <taxon>Magnoliopsida</taxon>
        <taxon>eudicotyledons</taxon>
        <taxon>Gunneridae</taxon>
        <taxon>Pentapetalae</taxon>
        <taxon>rosids</taxon>
        <taxon>malvids</taxon>
        <taxon>Sapindales</taxon>
        <taxon>Sapindaceae</taxon>
        <taxon>Hippocastanoideae</taxon>
        <taxon>Acereae</taxon>
        <taxon>Acer</taxon>
    </lineage>
</organism>
<proteinExistence type="predicted"/>
<feature type="compositionally biased region" description="Polar residues" evidence="1">
    <location>
        <begin position="13"/>
        <end position="22"/>
    </location>
</feature>
<feature type="region of interest" description="Disordered" evidence="1">
    <location>
        <begin position="32"/>
        <end position="51"/>
    </location>
</feature>
<dbReference type="AlphaFoldDB" id="A0AAD5P0T3"/>